<organism evidence="4 5">
    <name type="scientific">Uliginosibacterium paludis</name>
    <dbReference type="NCBI Taxonomy" id="1615952"/>
    <lineage>
        <taxon>Bacteria</taxon>
        <taxon>Pseudomonadati</taxon>
        <taxon>Pseudomonadota</taxon>
        <taxon>Betaproteobacteria</taxon>
        <taxon>Rhodocyclales</taxon>
        <taxon>Zoogloeaceae</taxon>
        <taxon>Uliginosibacterium</taxon>
    </lineage>
</organism>
<protein>
    <submittedName>
        <fullName evidence="4">T6SS immunity protein Tli4 family protein</fullName>
    </submittedName>
</protein>
<feature type="domain" description="Tle cognate immunity protein 4 N-terminal" evidence="3">
    <location>
        <begin position="15"/>
        <end position="126"/>
    </location>
</feature>
<keyword evidence="5" id="KW-1185">Reference proteome</keyword>
<name>A0ABV2CPU6_9RHOO</name>
<dbReference type="Pfam" id="PF18426">
    <property type="entry name" value="Tli4_C"/>
    <property type="match status" value="1"/>
</dbReference>
<sequence length="321" mass="35745">MNTSQKIDDLFAKTKPVCFGRFVMDVPANADLIFWGQAFGPNIETIPNGSKAIKGLSEEEKTELEAVKHQEEPGSLLRSATDGPTPGSKVLQFRENDTATRVMRIWGYFNVPPHGFVYKGATAPSEGRTVETEMQTLTYVATNLRARKLDEVPTEPGVCLDLGFIKDDIGKFQEIFNIGLCFPSLPDVSFSISTNKDARRDTSFEARRNEAKKAALLSAPLATLFGKVKSLREGKHDVYKWKGDEALFRRPLDDDQKGAWHEFQFEYAGVRYDHHNPGWEAALFTGVKGNTAGAQASSLTDDEAIALWDRLLSTLRLRVPD</sequence>
<comment type="caution">
    <text evidence="4">The sequence shown here is derived from an EMBL/GenBank/DDBJ whole genome shotgun (WGS) entry which is preliminary data.</text>
</comment>
<dbReference type="Pfam" id="PF18443">
    <property type="entry name" value="Tli4_N"/>
    <property type="match status" value="1"/>
</dbReference>
<evidence type="ECO:0000256" key="1">
    <source>
        <dbReference type="SAM" id="MobiDB-lite"/>
    </source>
</evidence>
<dbReference type="EMBL" id="JBEWLZ010000004">
    <property type="protein sequence ID" value="MET1489945.1"/>
    <property type="molecule type" value="Genomic_DNA"/>
</dbReference>
<dbReference type="Proteomes" id="UP001548590">
    <property type="component" value="Unassembled WGS sequence"/>
</dbReference>
<dbReference type="InterPro" id="IPR041290">
    <property type="entry name" value="Tli4_C"/>
</dbReference>
<evidence type="ECO:0000259" key="3">
    <source>
        <dbReference type="Pfam" id="PF18443"/>
    </source>
</evidence>
<dbReference type="RefSeq" id="WP_345923292.1">
    <property type="nucleotide sequence ID" value="NZ_JBDIVF010000001.1"/>
</dbReference>
<proteinExistence type="predicted"/>
<feature type="domain" description="Tle cognate immunity protein 4 C-terminal" evidence="2">
    <location>
        <begin position="151"/>
        <end position="319"/>
    </location>
</feature>
<evidence type="ECO:0000259" key="2">
    <source>
        <dbReference type="Pfam" id="PF18426"/>
    </source>
</evidence>
<evidence type="ECO:0000313" key="4">
    <source>
        <dbReference type="EMBL" id="MET1489945.1"/>
    </source>
</evidence>
<gene>
    <name evidence="4" type="ORF">ABVT11_08905</name>
</gene>
<evidence type="ECO:0000313" key="5">
    <source>
        <dbReference type="Proteomes" id="UP001548590"/>
    </source>
</evidence>
<accession>A0ABV2CPU6</accession>
<reference evidence="4 5" key="1">
    <citation type="submission" date="2024-07" db="EMBL/GenBank/DDBJ databases">
        <title>Uliginosibacterium paludis KCTC:42655.</title>
        <authorList>
            <person name="Kim M.K."/>
        </authorList>
    </citation>
    <scope>NUCLEOTIDE SEQUENCE [LARGE SCALE GENOMIC DNA]</scope>
    <source>
        <strain evidence="4 5">KCTC 42655</strain>
    </source>
</reference>
<dbReference type="InterPro" id="IPR040761">
    <property type="entry name" value="Tli4_N"/>
</dbReference>
<feature type="region of interest" description="Disordered" evidence="1">
    <location>
        <begin position="69"/>
        <end position="90"/>
    </location>
</feature>